<dbReference type="PROSITE" id="PS50181">
    <property type="entry name" value="FBOX"/>
    <property type="match status" value="1"/>
</dbReference>
<dbReference type="InterPro" id="IPR032675">
    <property type="entry name" value="LRR_dom_sf"/>
</dbReference>
<keyword evidence="3" id="KW-1185">Reference proteome</keyword>
<dbReference type="PANTHER" id="PTHR31293:SF16">
    <property type="entry name" value="RNI-LIKE SUPERFAMILY PROTEIN"/>
    <property type="match status" value="1"/>
</dbReference>
<reference evidence="2 3" key="1">
    <citation type="submission" date="2020-02" db="EMBL/GenBank/DDBJ databases">
        <authorList>
            <person name="Ma Q."/>
            <person name="Huang Y."/>
            <person name="Song X."/>
            <person name="Pei D."/>
        </authorList>
    </citation>
    <scope>NUCLEOTIDE SEQUENCE [LARGE SCALE GENOMIC DNA]</scope>
    <source>
        <strain evidence="2">Sxm20200214</strain>
        <tissue evidence="2">Leaf</tissue>
    </source>
</reference>
<gene>
    <name evidence="2" type="ORF">Bca52824_046115</name>
</gene>
<dbReference type="SMART" id="SM00579">
    <property type="entry name" value="FBD"/>
    <property type="match status" value="1"/>
</dbReference>
<dbReference type="InterPro" id="IPR055294">
    <property type="entry name" value="FBL60-like"/>
</dbReference>
<dbReference type="Pfam" id="PF24758">
    <property type="entry name" value="LRR_At5g56370"/>
    <property type="match status" value="1"/>
</dbReference>
<sequence length="492" mass="56495">MDRISSLPDELLCHVLSFLPTKNAALTSVLSKRWLNLWKLVPNLDIDDSVFLHPQDGKGERQEIRQSFVDFVDRVLAMQGDSPINNFSLKCITGVHPDIVNRWICNVLQRGVSDLSLFTDFSDEDTEDDFYRLPRELFFSSTLVKLKLRSEHCVDWWWLRGFSSSSLFSLPMLKNLDIDSELIFCGEIDKFIPAFPVLEELRMATMEWSKSDVTVSSAILRKLILHGTGCEDFVNPKTVSFDTPNLLVLSYYDLVAEDYPLVNMKKLFHATITLIVTDAQIKRLREPNNDELLEDEEGDVVIHFANVVKLMNGIQNVQTLTLTSDTLEVLSQCCDNMPVFNNLKFFSVNSDEGRGWQAMPALLRNCPHLETIIIQGLLHYVTDECGDACPCISREDKGRSLKSCPVKRLEIQGFRGTMKELNMIKHFLEYFPCLKRLDVFVEENDPTQLRNDEVSELVIEMFELYSKLWPSCNVKLLVSDYLDEKWTAQGHI</sequence>
<dbReference type="Gene3D" id="1.20.1280.50">
    <property type="match status" value="1"/>
</dbReference>
<dbReference type="InterPro" id="IPR036047">
    <property type="entry name" value="F-box-like_dom_sf"/>
</dbReference>
<dbReference type="EMBL" id="JAAMPC010000010">
    <property type="protein sequence ID" value="KAG2286511.1"/>
    <property type="molecule type" value="Genomic_DNA"/>
</dbReference>
<dbReference type="SUPFAM" id="SSF52047">
    <property type="entry name" value="RNI-like"/>
    <property type="match status" value="1"/>
</dbReference>
<dbReference type="CDD" id="cd22160">
    <property type="entry name" value="F-box_AtFBL13-like"/>
    <property type="match status" value="1"/>
</dbReference>
<dbReference type="PANTHER" id="PTHR31293">
    <property type="entry name" value="RNI-LIKE SUPERFAMILY PROTEIN"/>
    <property type="match status" value="1"/>
</dbReference>
<evidence type="ECO:0000313" key="3">
    <source>
        <dbReference type="Proteomes" id="UP000886595"/>
    </source>
</evidence>
<dbReference type="InterPro" id="IPR001810">
    <property type="entry name" value="F-box_dom"/>
</dbReference>
<organism evidence="2 3">
    <name type="scientific">Brassica carinata</name>
    <name type="common">Ethiopian mustard</name>
    <name type="synonym">Abyssinian cabbage</name>
    <dbReference type="NCBI Taxonomy" id="52824"/>
    <lineage>
        <taxon>Eukaryota</taxon>
        <taxon>Viridiplantae</taxon>
        <taxon>Streptophyta</taxon>
        <taxon>Embryophyta</taxon>
        <taxon>Tracheophyta</taxon>
        <taxon>Spermatophyta</taxon>
        <taxon>Magnoliopsida</taxon>
        <taxon>eudicotyledons</taxon>
        <taxon>Gunneridae</taxon>
        <taxon>Pentapetalae</taxon>
        <taxon>rosids</taxon>
        <taxon>malvids</taxon>
        <taxon>Brassicales</taxon>
        <taxon>Brassicaceae</taxon>
        <taxon>Brassiceae</taxon>
        <taxon>Brassica</taxon>
    </lineage>
</organism>
<comment type="caution">
    <text evidence="2">The sequence shown here is derived from an EMBL/GenBank/DDBJ whole genome shotgun (WGS) entry which is preliminary data.</text>
</comment>
<dbReference type="Pfam" id="PF00646">
    <property type="entry name" value="F-box"/>
    <property type="match status" value="1"/>
</dbReference>
<dbReference type="InterPro" id="IPR053781">
    <property type="entry name" value="F-box_AtFBL13-like"/>
</dbReference>
<feature type="domain" description="F-box" evidence="1">
    <location>
        <begin position="1"/>
        <end position="54"/>
    </location>
</feature>
<name>A0A8X7RDR1_BRACI</name>
<evidence type="ECO:0000259" key="1">
    <source>
        <dbReference type="PROSITE" id="PS50181"/>
    </source>
</evidence>
<evidence type="ECO:0000313" key="2">
    <source>
        <dbReference type="EMBL" id="KAG2286511.1"/>
    </source>
</evidence>
<dbReference type="OrthoDB" id="612216at2759"/>
<accession>A0A8X7RDR1</accession>
<dbReference type="InterPro" id="IPR006566">
    <property type="entry name" value="FBD"/>
</dbReference>
<protein>
    <recommendedName>
        <fullName evidence="1">F-box domain-containing protein</fullName>
    </recommendedName>
</protein>
<proteinExistence type="predicted"/>
<dbReference type="Proteomes" id="UP000886595">
    <property type="component" value="Unassembled WGS sequence"/>
</dbReference>
<dbReference type="AlphaFoldDB" id="A0A8X7RDR1"/>
<dbReference type="SUPFAM" id="SSF81383">
    <property type="entry name" value="F-box domain"/>
    <property type="match status" value="1"/>
</dbReference>
<dbReference type="InterPro" id="IPR055411">
    <property type="entry name" value="LRR_FXL15/At3g58940/PEG3-like"/>
</dbReference>
<dbReference type="Gene3D" id="3.80.10.10">
    <property type="entry name" value="Ribonuclease Inhibitor"/>
    <property type="match status" value="1"/>
</dbReference>